<keyword evidence="3" id="KW-1185">Reference proteome</keyword>
<evidence type="ECO:0000256" key="1">
    <source>
        <dbReference type="SAM" id="Phobius"/>
    </source>
</evidence>
<dbReference type="Proteomes" id="UP000195787">
    <property type="component" value="Unassembled WGS sequence"/>
</dbReference>
<name>A0A1R4GFV4_9MICO</name>
<dbReference type="AlphaFoldDB" id="A0A1R4GFV4"/>
<evidence type="ECO:0000313" key="3">
    <source>
        <dbReference type="Proteomes" id="UP000195787"/>
    </source>
</evidence>
<dbReference type="EMBL" id="FUHU01000044">
    <property type="protein sequence ID" value="SJM66973.1"/>
    <property type="molecule type" value="Genomic_DNA"/>
</dbReference>
<accession>A0A1R4GFV4</accession>
<proteinExistence type="predicted"/>
<evidence type="ECO:0000313" key="2">
    <source>
        <dbReference type="EMBL" id="SJM66973.1"/>
    </source>
</evidence>
<dbReference type="GeneID" id="303173849"/>
<dbReference type="RefSeq" id="WP_086992708.1">
    <property type="nucleotide sequence ID" value="NZ_FUHU01000044.1"/>
</dbReference>
<organism evidence="2 3">
    <name type="scientific">Agrococcus casei LMG 22410</name>
    <dbReference type="NCBI Taxonomy" id="1255656"/>
    <lineage>
        <taxon>Bacteria</taxon>
        <taxon>Bacillati</taxon>
        <taxon>Actinomycetota</taxon>
        <taxon>Actinomycetes</taxon>
        <taxon>Micrococcales</taxon>
        <taxon>Microbacteriaceae</taxon>
        <taxon>Agrococcus</taxon>
    </lineage>
</organism>
<gene>
    <name evidence="2" type="ORF">CZ674_11585</name>
</gene>
<reference evidence="2 3" key="1">
    <citation type="submission" date="2017-02" db="EMBL/GenBank/DDBJ databases">
        <authorList>
            <person name="Peterson S.W."/>
        </authorList>
    </citation>
    <scope>NUCLEOTIDE SEQUENCE [LARGE SCALE GENOMIC DNA]</scope>
    <source>
        <strain evidence="2 3">LMG 22410</strain>
    </source>
</reference>
<keyword evidence="1" id="KW-0812">Transmembrane</keyword>
<sequence>MRGELGTVTAELATAAPAVLAVVAVAIAGVMAGAQQVALEAAAGDAARAAARGDDPAAYAGSAAVHVEGGVIVCVVLEETALHGALVLRARSCADARGW</sequence>
<feature type="transmembrane region" description="Helical" evidence="1">
    <location>
        <begin position="12"/>
        <end position="32"/>
    </location>
</feature>
<keyword evidence="1" id="KW-1133">Transmembrane helix</keyword>
<keyword evidence="1" id="KW-0472">Membrane</keyword>
<protein>
    <submittedName>
        <fullName evidence="2">Uncharacterized protein</fullName>
    </submittedName>
</protein>